<name>A0AAF5DPF4_STRER</name>
<feature type="coiled-coil region" evidence="6">
    <location>
        <begin position="207"/>
        <end position="267"/>
    </location>
</feature>
<evidence type="ECO:0000313" key="11">
    <source>
        <dbReference type="WBParaSite" id="TCONS_00015360.p1"/>
    </source>
</evidence>
<dbReference type="InterPro" id="IPR021656">
    <property type="entry name" value="C2-C2_1"/>
</dbReference>
<feature type="domain" description="RPGR-interacting protein 1 first C2" evidence="9">
    <location>
        <begin position="739"/>
        <end position="863"/>
    </location>
</feature>
<evidence type="ECO:0000313" key="10">
    <source>
        <dbReference type="Proteomes" id="UP000035681"/>
    </source>
</evidence>
<evidence type="ECO:0000256" key="4">
    <source>
        <dbReference type="ARBA" id="ARBA00023069"/>
    </source>
</evidence>
<dbReference type="Pfam" id="PF11618">
    <property type="entry name" value="C2-C2_1"/>
    <property type="match status" value="1"/>
</dbReference>
<feature type="signal peptide" evidence="8">
    <location>
        <begin position="1"/>
        <end position="18"/>
    </location>
</feature>
<feature type="region of interest" description="Disordered" evidence="7">
    <location>
        <begin position="1338"/>
        <end position="1363"/>
    </location>
</feature>
<dbReference type="GO" id="GO:0005929">
    <property type="term" value="C:cilium"/>
    <property type="evidence" value="ECO:0007669"/>
    <property type="project" value="UniProtKB-SubCell"/>
</dbReference>
<feature type="region of interest" description="Disordered" evidence="7">
    <location>
        <begin position="342"/>
        <end position="373"/>
    </location>
</feature>
<feature type="compositionally biased region" description="Basic and acidic residues" evidence="7">
    <location>
        <begin position="137"/>
        <end position="150"/>
    </location>
</feature>
<comment type="similarity">
    <text evidence="2">Belongs to the RPGRIP1 family.</text>
</comment>
<accession>A0AAF5DPF4</accession>
<feature type="region of interest" description="Disordered" evidence="7">
    <location>
        <begin position="131"/>
        <end position="168"/>
    </location>
</feature>
<sequence>RIIIYYLFLLINLTSMQMQYMPGSFLSDQFLSAITAYGPGINVFTPWTYVDLAYDNIPFVGKIPSLGKDGTSSYAIMSPQQLKDGNPIPPIYLAKPLPPHVPEPVDVVAVPLDEEALHGEPLFPKELPLPWAKSKQTNKERDEKTGEELKNPFSSNEADLSEEEVQSNVNENKPLQGKKILYRKKPPIETWNRSELEDKYLKLYSSELELKKKNKNLENELKRYNTKLRKKIAGESSGSPNEYQTTINSLKHEKEILIQKISALKQQLLAYTTPQMRQVGINLLTSRPTNMTTLRAIMTSGERPSAKMVIGTGKWSNKNGEIINQQNDVISKGAQINNKQKLYPNNDETQKNNKITNSNSRGDRNVTTPTIDSQNLKNTDMELYNQLKVNYIKINRELRERNDETRFLQKQLEDKITLINNLQQELNLLTDENVVLKKEKKQSAKTLKELEKKIQLNLEDFDGNVESTPKLINNFETERNKIEKPLLEAEIRQLKDEIYSLKEINEKLIQNSFEQDNCGKVKIDQLNSLKGTIETLNEKVEELKNNNDELERKIQYLNIEKKAIERHLSNKEKNQDTKSSNLELKTILDELSQIKNINENTIQVDKNVNDLFVNINNMIDKYSTDIDISDDKEFEYKKMYEEVHEEMEKLRNLLVLQHNINEKQINEIELLKMNNNLLSEELTKRKMIIEENKTKYNLEINKLKRQINKKYSLPYNIDVSPGPLPLKGNEDISTINEMSVVLKGIQFNEKFKTNSQCVYFISLEFFNFEILTTPSFTGVSCSFEYTAIYDLMVSELLVYYMENEGIYIELYKIVGSECTKLGSNIIPLKSLFTSSKILDNEVIIYDIKDNIEIGTIKYNITLTDIIFECIKEGYKNLYFKNNITTIKNIELLERESIPNIIKNDDKINDELEKEAFLNDNIENNKNNIKIENDVVNLNHNKEIFEEENILPEYNKNSNKEPFKSNNLEENELFKKRLQNISDNDENRINKLPKTLHKTVLSNIEEETISQSSEKSDKDKEIPKIAINVDIYTLLSLSNITKNANITTFIAYQIPGHPAFLSEPIKGLNPIYNSHKEWNISLESNNISNLAKESIFIYIVDNDKYSKNVPDNNVFDEAVLCYTIIDTKNIDLNKPLYGDYDVYLGNGKKSDTKIRLAIYTGAKKDEKDFFDKPLTRSTIDNDNQKEKEENIKDNTLINDTISNDTNKKENYVNSEQSSTTSSETKTYVKSDTSNKSEINGNKIVENDNLSNEVEKLSLPEEVPPIPPPRKISQKAEGDSISSNSSVITVTEMNVNKTKNNIFLPPIRSSISSEISKNEIISNSEDEKLKEIKSSIVSFEDKSNSETTSIKSNKTNTSKSFSEKETKEHLKGVGFMSPLHYSISPSNSYASYASSNNGEKNGKLHNKKEPPLYNEEKMKSIKPITHSTTSNNNITNDNSKGGILNINILSFFTTENFYYIYGRNINFTIFFEWLIIDIDQDMCESKESFPISKYPNIPIIVNSKNEYILTKRQIELLEQWQELGSKLTFNMVSDPGNEGECDDIGTASFDLQYINIGHSIDIKVYTNDGDWIASINVEVNLQYT</sequence>
<evidence type="ECO:0000256" key="7">
    <source>
        <dbReference type="SAM" id="MobiDB-lite"/>
    </source>
</evidence>
<evidence type="ECO:0000256" key="2">
    <source>
        <dbReference type="ARBA" id="ARBA00006042"/>
    </source>
</evidence>
<feature type="region of interest" description="Disordered" evidence="7">
    <location>
        <begin position="1172"/>
        <end position="1277"/>
    </location>
</feature>
<keyword evidence="3 6" id="KW-0175">Coiled coil</keyword>
<feature type="compositionally biased region" description="Polar residues" evidence="7">
    <location>
        <begin position="1192"/>
        <end position="1203"/>
    </location>
</feature>
<evidence type="ECO:0000256" key="8">
    <source>
        <dbReference type="SAM" id="SignalP"/>
    </source>
</evidence>
<evidence type="ECO:0000256" key="1">
    <source>
        <dbReference type="ARBA" id="ARBA00004138"/>
    </source>
</evidence>
<dbReference type="InterPro" id="IPR035892">
    <property type="entry name" value="C2_domain_sf"/>
</dbReference>
<keyword evidence="10" id="KW-1185">Reference proteome</keyword>
<dbReference type="WBParaSite" id="TCONS_00015360.p1">
    <property type="protein sequence ID" value="TCONS_00015360.p1"/>
    <property type="gene ID" value="XLOC_009592"/>
</dbReference>
<evidence type="ECO:0000256" key="5">
    <source>
        <dbReference type="ARBA" id="ARBA00023273"/>
    </source>
</evidence>
<dbReference type="InterPro" id="IPR031139">
    <property type="entry name" value="RPGRIP1_fam"/>
</dbReference>
<proteinExistence type="inferred from homology"/>
<evidence type="ECO:0000259" key="9">
    <source>
        <dbReference type="Pfam" id="PF11618"/>
    </source>
</evidence>
<keyword evidence="8" id="KW-0732">Signal</keyword>
<feature type="compositionally biased region" description="Low complexity" evidence="7">
    <location>
        <begin position="1343"/>
        <end position="1358"/>
    </location>
</feature>
<dbReference type="PANTHER" id="PTHR14240:SF1">
    <property type="entry name" value="PROTEIN FANTOM-RELATED"/>
    <property type="match status" value="1"/>
</dbReference>
<keyword evidence="5" id="KW-0966">Cell projection</keyword>
<dbReference type="Gene3D" id="2.60.40.150">
    <property type="entry name" value="C2 domain"/>
    <property type="match status" value="1"/>
</dbReference>
<reference evidence="11" key="1">
    <citation type="submission" date="2024-02" db="UniProtKB">
        <authorList>
            <consortium name="WormBaseParasite"/>
        </authorList>
    </citation>
    <scope>IDENTIFICATION</scope>
</reference>
<dbReference type="GO" id="GO:0005856">
    <property type="term" value="C:cytoskeleton"/>
    <property type="evidence" value="ECO:0007669"/>
    <property type="project" value="UniProtKB-ARBA"/>
</dbReference>
<feature type="coiled-coil region" evidence="6">
    <location>
        <begin position="384"/>
        <end position="453"/>
    </location>
</feature>
<feature type="coiled-coil region" evidence="6">
    <location>
        <begin position="491"/>
        <end position="567"/>
    </location>
</feature>
<dbReference type="Proteomes" id="UP000035681">
    <property type="component" value="Unplaced"/>
</dbReference>
<dbReference type="AlphaFoldDB" id="A0AAF5DPF4"/>
<feature type="coiled-coil region" evidence="6">
    <location>
        <begin position="661"/>
        <end position="706"/>
    </location>
</feature>
<evidence type="ECO:0000256" key="3">
    <source>
        <dbReference type="ARBA" id="ARBA00023054"/>
    </source>
</evidence>
<dbReference type="SUPFAM" id="SSF49562">
    <property type="entry name" value="C2 domain (Calcium/lipid-binding domain, CaLB)"/>
    <property type="match status" value="1"/>
</dbReference>
<feature type="chain" id="PRO_5042153247" evidence="8">
    <location>
        <begin position="19"/>
        <end position="1582"/>
    </location>
</feature>
<evidence type="ECO:0000256" key="6">
    <source>
        <dbReference type="SAM" id="Coils"/>
    </source>
</evidence>
<feature type="compositionally biased region" description="Basic and acidic residues" evidence="7">
    <location>
        <begin position="1181"/>
        <end position="1191"/>
    </location>
</feature>
<protein>
    <submittedName>
        <fullName evidence="11">C2-C2_1 domain-containing protein</fullName>
    </submittedName>
</protein>
<feature type="region of interest" description="Disordered" evidence="7">
    <location>
        <begin position="1390"/>
        <end position="1410"/>
    </location>
</feature>
<feature type="compositionally biased region" description="Low complexity" evidence="7">
    <location>
        <begin position="1210"/>
        <end position="1224"/>
    </location>
</feature>
<keyword evidence="4" id="KW-0969">Cilium</keyword>
<organism evidence="10 11">
    <name type="scientific">Strongyloides stercoralis</name>
    <name type="common">Threadworm</name>
    <dbReference type="NCBI Taxonomy" id="6248"/>
    <lineage>
        <taxon>Eukaryota</taxon>
        <taxon>Metazoa</taxon>
        <taxon>Ecdysozoa</taxon>
        <taxon>Nematoda</taxon>
        <taxon>Chromadorea</taxon>
        <taxon>Rhabditida</taxon>
        <taxon>Tylenchina</taxon>
        <taxon>Panagrolaimomorpha</taxon>
        <taxon>Strongyloidoidea</taxon>
        <taxon>Strongyloididae</taxon>
        <taxon>Strongyloides</taxon>
    </lineage>
</organism>
<dbReference type="PANTHER" id="PTHR14240">
    <property type="entry name" value="RETINITIS PIGMENTOSA GTPASE REGULATOR-INTERACTING PROTEIN"/>
    <property type="match status" value="1"/>
</dbReference>
<comment type="subcellular location">
    <subcellularLocation>
        <location evidence="1">Cell projection</location>
        <location evidence="1">Cilium</location>
    </subcellularLocation>
</comment>
<feature type="compositionally biased region" description="Polar residues" evidence="7">
    <location>
        <begin position="352"/>
        <end position="373"/>
    </location>
</feature>